<dbReference type="EMBL" id="CADCVI010000175">
    <property type="protein sequence ID" value="CAA9479309.1"/>
    <property type="molecule type" value="Genomic_DNA"/>
</dbReference>
<dbReference type="AlphaFoldDB" id="A0A6J4RQS9"/>
<name>A0A6J4RQS9_9ACTN</name>
<gene>
    <name evidence="1" type="ORF">AVDCRST_MAG25-2659</name>
</gene>
<accession>A0A6J4RQS9</accession>
<organism evidence="1">
    <name type="scientific">uncultured Rubrobacteraceae bacterium</name>
    <dbReference type="NCBI Taxonomy" id="349277"/>
    <lineage>
        <taxon>Bacteria</taxon>
        <taxon>Bacillati</taxon>
        <taxon>Actinomycetota</taxon>
        <taxon>Rubrobacteria</taxon>
        <taxon>Rubrobacterales</taxon>
        <taxon>Rubrobacteraceae</taxon>
        <taxon>environmental samples</taxon>
    </lineage>
</organism>
<sequence>MSISSHPSVEELREAVRGRGGKVACTICGHEDFAMEEVAPTDARGGYGQHRLQRADLVCKNCGHVMGFELARLQ</sequence>
<evidence type="ECO:0000313" key="1">
    <source>
        <dbReference type="EMBL" id="CAA9479309.1"/>
    </source>
</evidence>
<protein>
    <submittedName>
        <fullName evidence="1">Uncharacterized protein</fullName>
    </submittedName>
</protein>
<reference evidence="1" key="1">
    <citation type="submission" date="2020-02" db="EMBL/GenBank/DDBJ databases">
        <authorList>
            <person name="Meier V. D."/>
        </authorList>
    </citation>
    <scope>NUCLEOTIDE SEQUENCE</scope>
    <source>
        <strain evidence="1">AVDCRST_MAG25</strain>
    </source>
</reference>
<proteinExistence type="predicted"/>